<accession>A0AAV1ISH4</accession>
<keyword evidence="1" id="KW-0472">Membrane</keyword>
<keyword evidence="3" id="KW-1185">Reference proteome</keyword>
<keyword evidence="1" id="KW-0812">Transmembrane</keyword>
<evidence type="ECO:0000313" key="3">
    <source>
        <dbReference type="Proteomes" id="UP001497472"/>
    </source>
</evidence>
<feature type="transmembrane region" description="Helical" evidence="1">
    <location>
        <begin position="7"/>
        <end position="27"/>
    </location>
</feature>
<evidence type="ECO:0000256" key="1">
    <source>
        <dbReference type="SAM" id="Phobius"/>
    </source>
</evidence>
<dbReference type="Proteomes" id="UP001497472">
    <property type="component" value="Unassembled WGS sequence"/>
</dbReference>
<evidence type="ECO:0000313" key="2">
    <source>
        <dbReference type="EMBL" id="CAK1540151.1"/>
    </source>
</evidence>
<name>A0AAV1ISH4_9NEOP</name>
<protein>
    <submittedName>
        <fullName evidence="2">Uncharacterized protein</fullName>
    </submittedName>
</protein>
<keyword evidence="1" id="KW-1133">Transmembrane helix</keyword>
<organism evidence="2 3">
    <name type="scientific">Leptosia nina</name>
    <dbReference type="NCBI Taxonomy" id="320188"/>
    <lineage>
        <taxon>Eukaryota</taxon>
        <taxon>Metazoa</taxon>
        <taxon>Ecdysozoa</taxon>
        <taxon>Arthropoda</taxon>
        <taxon>Hexapoda</taxon>
        <taxon>Insecta</taxon>
        <taxon>Pterygota</taxon>
        <taxon>Neoptera</taxon>
        <taxon>Endopterygota</taxon>
        <taxon>Lepidoptera</taxon>
        <taxon>Glossata</taxon>
        <taxon>Ditrysia</taxon>
        <taxon>Papilionoidea</taxon>
        <taxon>Pieridae</taxon>
        <taxon>Pierinae</taxon>
        <taxon>Leptosia</taxon>
    </lineage>
</organism>
<reference evidence="2 3" key="1">
    <citation type="submission" date="2023-11" db="EMBL/GenBank/DDBJ databases">
        <authorList>
            <person name="Okamura Y."/>
        </authorList>
    </citation>
    <scope>NUCLEOTIDE SEQUENCE [LARGE SCALE GENOMIC DNA]</scope>
</reference>
<proteinExistence type="predicted"/>
<dbReference type="EMBL" id="CAVLEF010000001">
    <property type="protein sequence ID" value="CAK1540151.1"/>
    <property type="molecule type" value="Genomic_DNA"/>
</dbReference>
<sequence>MIYLRSMLLYIFLYVYCYHSVVSLALVSANLKKQNETGILTTLTLMSIQDSTGNNSGTEMLRSLTRVKKASDGEGKFTEAAKMDQLKLLRLMLQNFKNTWSDSYIGGSHPMHPNVPKAFSSLFLEKIIKFFFPPVGEDAIKQ</sequence>
<gene>
    <name evidence="2" type="ORF">LNINA_LOCUS226</name>
</gene>
<dbReference type="AlphaFoldDB" id="A0AAV1ISH4"/>
<comment type="caution">
    <text evidence="2">The sequence shown here is derived from an EMBL/GenBank/DDBJ whole genome shotgun (WGS) entry which is preliminary data.</text>
</comment>